<evidence type="ECO:0000313" key="2">
    <source>
        <dbReference type="Proteomes" id="UP000013006"/>
    </source>
</evidence>
<dbReference type="EMBL" id="CP003928">
    <property type="protein sequence ID" value="AGJ62073.1"/>
    <property type="molecule type" value="Genomic_DNA"/>
</dbReference>
<gene>
    <name evidence="1" type="ORF">SiL_0608</name>
</gene>
<name>M9U7L1_SACIS</name>
<dbReference type="NCBIfam" id="TIGR03157">
    <property type="entry name" value="cas_Csc2"/>
    <property type="match status" value="1"/>
</dbReference>
<dbReference type="Pfam" id="PF18320">
    <property type="entry name" value="Csc2"/>
    <property type="match status" value="1"/>
</dbReference>
<dbReference type="Proteomes" id="UP000013006">
    <property type="component" value="Chromosome"/>
</dbReference>
<proteinExistence type="predicted"/>
<reference evidence="1 2" key="1">
    <citation type="journal article" date="2013" name="Open Biol.">
        <title>Genomics and genetics of Sulfolobus islandicus LAL14/1, a model hyperthermophilic archaeon.</title>
        <authorList>
            <person name="Jaubert C."/>
            <person name="Danioux C."/>
            <person name="Oberto J."/>
            <person name="Cortez D."/>
            <person name="Bize A."/>
            <person name="Krupovic M."/>
            <person name="She Q."/>
            <person name="Forterre P."/>
            <person name="Prangishvili D."/>
            <person name="Sezonov G."/>
        </authorList>
    </citation>
    <scope>NUCLEOTIDE SEQUENCE [LARGE SCALE GENOMIC DNA]</scope>
    <source>
        <strain evidence="1">LAL14/1</strain>
    </source>
</reference>
<organism>
    <name type="scientific">Saccharolobus islandicus LAL14/1</name>
    <dbReference type="NCBI Taxonomy" id="1241935"/>
    <lineage>
        <taxon>Archaea</taxon>
        <taxon>Thermoproteota</taxon>
        <taxon>Thermoprotei</taxon>
        <taxon>Sulfolobales</taxon>
        <taxon>Sulfolobaceae</taxon>
        <taxon>Saccharolobus</taxon>
    </lineage>
</organism>
<dbReference type="GeneID" id="15297099"/>
<accession>M9U7L1</accession>
<dbReference type="RefSeq" id="WP_015580875.1">
    <property type="nucleotide sequence ID" value="NC_021058.1"/>
</dbReference>
<dbReference type="InterPro" id="IPR017574">
    <property type="entry name" value="CRISPR-assoc_prot_Cas7/Csc2"/>
</dbReference>
<sequence length="340" mass="38329">MNGIEAVSKILGNEKISTFFADLSKPNKENAVPRGRVANVFVTILAEGELVIRHEGGEDVTLANIDGEKYPMILHEKLVSSWRREMLEQLRHVYDLHKEEINKIREKSDEWHCSLRPTTATGRKDERMGGLCRECPNCMTFGYAVGEEERYNLKSRIEGDVYLATLPEKKSVVVRTFNAIDEPTHTTFIQAEGARTGALFRLSLIKVGTPFVGKIAMKDLAPAEFALALYSLINTTRVGGIRSDFGKIRIIIAAIALCDHEVSSGYEIFEKTKELDNVSEIVRKINEQVKSYQGECQVFTSEDFSPTISKIVGNNKHDIIKEAWINGLNFKKSIEEFIKK</sequence>
<dbReference type="KEGG" id="sic:SiL_0608"/>
<dbReference type="AlphaFoldDB" id="M9U7L1"/>
<evidence type="ECO:0000313" key="1">
    <source>
        <dbReference type="EMBL" id="AGJ62073.1"/>
    </source>
</evidence>
<protein>
    <submittedName>
        <fullName evidence="1">CRISPR-associated protein, Csc2</fullName>
    </submittedName>
</protein>
<dbReference type="HOGENOM" id="CLU_815400_0_0_2"/>